<reference evidence="2" key="1">
    <citation type="submission" date="2022-11" db="EMBL/GenBank/DDBJ databases">
        <authorList>
            <person name="Kikuchi T."/>
        </authorList>
    </citation>
    <scope>NUCLEOTIDE SEQUENCE</scope>
    <source>
        <strain evidence="2">PS1010</strain>
    </source>
</reference>
<dbReference type="InterPro" id="IPR006342">
    <property type="entry name" value="FkbM_mtfrase"/>
</dbReference>
<dbReference type="AlphaFoldDB" id="A0A9P1N7V0"/>
<sequence>MENFITIGVGKDIDAELHYKNDTDKLPFHIKTKFYGADPMFMDNYELYSKIGLFFPLAISGSDGFSKASVLLDNRYQSYDVFHIEFIYYLKNILKISTIDNLWMDSEYAEYELLQYFYKHGKLDDAGITVCQFNMEVHIAGNNEQFDKFKMFIRHIVNDQRYAILNHIFVGHHRLYFFNHSDKYCVEKYLGYSS</sequence>
<accession>A0A9P1N7V0</accession>
<evidence type="ECO:0000313" key="2">
    <source>
        <dbReference type="EMBL" id="CAI5452994.1"/>
    </source>
</evidence>
<evidence type="ECO:0000313" key="3">
    <source>
        <dbReference type="Proteomes" id="UP001152747"/>
    </source>
</evidence>
<evidence type="ECO:0000259" key="1">
    <source>
        <dbReference type="Pfam" id="PF05050"/>
    </source>
</evidence>
<keyword evidence="3" id="KW-1185">Reference proteome</keyword>
<dbReference type="Proteomes" id="UP001152747">
    <property type="component" value="Unassembled WGS sequence"/>
</dbReference>
<proteinExistence type="predicted"/>
<dbReference type="EMBL" id="CANHGI010000005">
    <property type="protein sequence ID" value="CAI5452994.1"/>
    <property type="molecule type" value="Genomic_DNA"/>
</dbReference>
<dbReference type="OrthoDB" id="5775722at2759"/>
<feature type="domain" description="Methyltransferase FkbM" evidence="1">
    <location>
        <begin position="5"/>
        <end position="154"/>
    </location>
</feature>
<organism evidence="2 3">
    <name type="scientific">Caenorhabditis angaria</name>
    <dbReference type="NCBI Taxonomy" id="860376"/>
    <lineage>
        <taxon>Eukaryota</taxon>
        <taxon>Metazoa</taxon>
        <taxon>Ecdysozoa</taxon>
        <taxon>Nematoda</taxon>
        <taxon>Chromadorea</taxon>
        <taxon>Rhabditida</taxon>
        <taxon>Rhabditina</taxon>
        <taxon>Rhabditomorpha</taxon>
        <taxon>Rhabditoidea</taxon>
        <taxon>Rhabditidae</taxon>
        <taxon>Peloderinae</taxon>
        <taxon>Caenorhabditis</taxon>
    </lineage>
</organism>
<dbReference type="PANTHER" id="PTHR22989">
    <property type="entry name" value="UNCHARACTERIZED DUF13 C.ELEGANS"/>
    <property type="match status" value="1"/>
</dbReference>
<name>A0A9P1N7V0_9PELO</name>
<gene>
    <name evidence="2" type="ORF">CAMP_LOCUS15631</name>
</gene>
<dbReference type="Pfam" id="PF05050">
    <property type="entry name" value="Methyltransf_21"/>
    <property type="match status" value="1"/>
</dbReference>
<dbReference type="PANTHER" id="PTHR22989:SF3">
    <property type="entry name" value="METHYLTRANSFERASE FKBM DOMAIN-CONTAINING PROTEIN"/>
    <property type="match status" value="1"/>
</dbReference>
<comment type="caution">
    <text evidence="2">The sequence shown here is derived from an EMBL/GenBank/DDBJ whole genome shotgun (WGS) entry which is preliminary data.</text>
</comment>
<protein>
    <recommendedName>
        <fullName evidence="1">Methyltransferase FkbM domain-containing protein</fullName>
    </recommendedName>
</protein>